<protein>
    <submittedName>
        <fullName evidence="1">Uncharacterized protein</fullName>
    </submittedName>
</protein>
<reference evidence="1 2" key="1">
    <citation type="journal article" date="2017" name="Curr. Biol.">
        <title>Genome architecture and evolution of a unichromosomal asexual nematode.</title>
        <authorList>
            <person name="Fradin H."/>
            <person name="Zegar C."/>
            <person name="Gutwein M."/>
            <person name="Lucas J."/>
            <person name="Kovtun M."/>
            <person name="Corcoran D."/>
            <person name="Baugh L.R."/>
            <person name="Kiontke K."/>
            <person name="Gunsalus K."/>
            <person name="Fitch D.H."/>
            <person name="Piano F."/>
        </authorList>
    </citation>
    <scope>NUCLEOTIDE SEQUENCE [LARGE SCALE GENOMIC DNA]</scope>
    <source>
        <strain evidence="1">PF1309</strain>
    </source>
</reference>
<organism evidence="1 2">
    <name type="scientific">Diploscapter pachys</name>
    <dbReference type="NCBI Taxonomy" id="2018661"/>
    <lineage>
        <taxon>Eukaryota</taxon>
        <taxon>Metazoa</taxon>
        <taxon>Ecdysozoa</taxon>
        <taxon>Nematoda</taxon>
        <taxon>Chromadorea</taxon>
        <taxon>Rhabditida</taxon>
        <taxon>Rhabditina</taxon>
        <taxon>Rhabditomorpha</taxon>
        <taxon>Rhabditoidea</taxon>
        <taxon>Rhabditidae</taxon>
        <taxon>Diploscapter</taxon>
    </lineage>
</organism>
<dbReference type="EMBL" id="LIAE01010445">
    <property type="protein sequence ID" value="PAV60868.1"/>
    <property type="molecule type" value="Genomic_DNA"/>
</dbReference>
<proteinExistence type="predicted"/>
<dbReference type="AlphaFoldDB" id="A0A2A2JGH7"/>
<gene>
    <name evidence="1" type="ORF">WR25_02279</name>
</gene>
<evidence type="ECO:0000313" key="2">
    <source>
        <dbReference type="Proteomes" id="UP000218231"/>
    </source>
</evidence>
<sequence>MKWRNLISVLKQSRSTVTKIEREARAADRSIDRLSIGKSIDLVDGEGVGPETDQHIDRFPAPAEILQQGREAETGECEFALLAFTSQPALALGLAPLQG</sequence>
<keyword evidence="2" id="KW-1185">Reference proteome</keyword>
<name>A0A2A2JGH7_9BILA</name>
<comment type="caution">
    <text evidence="1">The sequence shown here is derived from an EMBL/GenBank/DDBJ whole genome shotgun (WGS) entry which is preliminary data.</text>
</comment>
<accession>A0A2A2JGH7</accession>
<dbReference type="Proteomes" id="UP000218231">
    <property type="component" value="Unassembled WGS sequence"/>
</dbReference>
<evidence type="ECO:0000313" key="1">
    <source>
        <dbReference type="EMBL" id="PAV60868.1"/>
    </source>
</evidence>